<dbReference type="SUPFAM" id="SSF51735">
    <property type="entry name" value="NAD(P)-binding Rossmann-fold domains"/>
    <property type="match status" value="1"/>
</dbReference>
<reference evidence="4" key="1">
    <citation type="submission" date="2022-02" db="EMBL/GenBank/DDBJ databases">
        <authorList>
            <person name="Giguere J D."/>
        </authorList>
    </citation>
    <scope>NUCLEOTIDE SEQUENCE</scope>
    <source>
        <strain evidence="4">CCAP 1055/1</strain>
    </source>
</reference>
<dbReference type="Proteomes" id="UP000836788">
    <property type="component" value="Chromosome 1"/>
</dbReference>
<gene>
    <name evidence="4" type="ORF">PTTT1_LOCUS5212</name>
</gene>
<dbReference type="InterPro" id="IPR001509">
    <property type="entry name" value="Epimerase_deHydtase"/>
</dbReference>
<evidence type="ECO:0000256" key="1">
    <source>
        <dbReference type="ARBA" id="ARBA00007637"/>
    </source>
</evidence>
<dbReference type="AlphaFoldDB" id="A0A8J9S034"/>
<evidence type="ECO:0000313" key="4">
    <source>
        <dbReference type="EMBL" id="CAG9277896.1"/>
    </source>
</evidence>
<evidence type="ECO:0000256" key="2">
    <source>
        <dbReference type="SAM" id="SignalP"/>
    </source>
</evidence>
<dbReference type="Gene3D" id="3.40.50.720">
    <property type="entry name" value="NAD(P)-binding Rossmann-like Domain"/>
    <property type="match status" value="1"/>
</dbReference>
<name>A0A8J9S034_PHATR</name>
<sequence>MSLTRWAFASTLVTLFSASAFVPQHSRSKSHHGSAATTHLYMSAALIVQNKGGGHGELGFQLAKVLSDNDKITSVTILQDDACKDSAEPFQSYATDLPDVKVVKASLGDESMTATALQDILGKDAAFDYVWDNASKSPKGAGQAICDLAKAWNVKLFTYVSSAGMYQPTADAPFPMPETTPIKESAGQNQFDQYAIQQGLPLVTFRPQYIYGPKANKHDYIDWYFDRLVRELPLPIPGDGTQKLSLTNAEDVASLLAAPLNDEAAAIAQRVFNCGTDQLVSYDEVAYLCAEAAGIDKDKVMIEHYDADMFGKATFPFRMTDFYVAPDTAKEKLGWSGPLHSLKDDLQSFYYESYVARGGPTKKMSLIKDWEITVGSKTSLPEYGSSIYDKFDPIILEVPAAPAE</sequence>
<proteinExistence type="inferred from homology"/>
<dbReference type="Pfam" id="PF01370">
    <property type="entry name" value="Epimerase"/>
    <property type="match status" value="1"/>
</dbReference>
<evidence type="ECO:0000259" key="3">
    <source>
        <dbReference type="Pfam" id="PF01370"/>
    </source>
</evidence>
<protein>
    <recommendedName>
        <fullName evidence="3">NAD-dependent epimerase/dehydratase domain-containing protein</fullName>
    </recommendedName>
</protein>
<dbReference type="PANTHER" id="PTHR43000">
    <property type="entry name" value="DTDP-D-GLUCOSE 4,6-DEHYDRATASE-RELATED"/>
    <property type="match status" value="1"/>
</dbReference>
<dbReference type="InterPro" id="IPR036291">
    <property type="entry name" value="NAD(P)-bd_dom_sf"/>
</dbReference>
<feature type="signal peptide" evidence="2">
    <location>
        <begin position="1"/>
        <end position="20"/>
    </location>
</feature>
<keyword evidence="2" id="KW-0732">Signal</keyword>
<accession>A0A8J9S034</accession>
<dbReference type="EMBL" id="OU594942">
    <property type="protein sequence ID" value="CAG9277896.1"/>
    <property type="molecule type" value="Genomic_DNA"/>
</dbReference>
<feature type="domain" description="NAD-dependent epimerase/dehydratase" evidence="3">
    <location>
        <begin position="53"/>
        <end position="275"/>
    </location>
</feature>
<feature type="chain" id="PRO_5035456263" description="NAD-dependent epimerase/dehydratase domain-containing protein" evidence="2">
    <location>
        <begin position="21"/>
        <end position="404"/>
    </location>
</feature>
<organism evidence="4">
    <name type="scientific">Phaeodactylum tricornutum</name>
    <name type="common">Diatom</name>
    <dbReference type="NCBI Taxonomy" id="2850"/>
    <lineage>
        <taxon>Eukaryota</taxon>
        <taxon>Sar</taxon>
        <taxon>Stramenopiles</taxon>
        <taxon>Ochrophyta</taxon>
        <taxon>Bacillariophyta</taxon>
        <taxon>Bacillariophyceae</taxon>
        <taxon>Bacillariophycidae</taxon>
        <taxon>Naviculales</taxon>
        <taxon>Phaeodactylaceae</taxon>
        <taxon>Phaeodactylum</taxon>
    </lineage>
</organism>
<dbReference type="OMA" id="YKTTDEP"/>
<comment type="similarity">
    <text evidence="1">Belongs to the NAD(P)-dependent epimerase/dehydratase family.</text>
</comment>